<gene>
    <name evidence="1" type="ORF">FAM09_13375</name>
</gene>
<organism evidence="1 2">
    <name type="scientific">Niastella caeni</name>
    <dbReference type="NCBI Taxonomy" id="2569763"/>
    <lineage>
        <taxon>Bacteria</taxon>
        <taxon>Pseudomonadati</taxon>
        <taxon>Bacteroidota</taxon>
        <taxon>Chitinophagia</taxon>
        <taxon>Chitinophagales</taxon>
        <taxon>Chitinophagaceae</taxon>
        <taxon>Niastella</taxon>
    </lineage>
</organism>
<reference evidence="1 2" key="1">
    <citation type="submission" date="2019-04" db="EMBL/GenBank/DDBJ databases">
        <title>Niastella caeni sp. nov., isolated from activated sludge.</title>
        <authorList>
            <person name="Sheng M."/>
        </authorList>
    </citation>
    <scope>NUCLEOTIDE SEQUENCE [LARGE SCALE GENOMIC DNA]</scope>
    <source>
        <strain evidence="1 2">HX-2-15</strain>
    </source>
</reference>
<dbReference type="OrthoDB" id="665076at2"/>
<dbReference type="Proteomes" id="UP000306918">
    <property type="component" value="Unassembled WGS sequence"/>
</dbReference>
<proteinExistence type="predicted"/>
<keyword evidence="2" id="KW-1185">Reference proteome</keyword>
<evidence type="ECO:0000313" key="2">
    <source>
        <dbReference type="Proteomes" id="UP000306918"/>
    </source>
</evidence>
<dbReference type="RefSeq" id="WP_136577621.1">
    <property type="nucleotide sequence ID" value="NZ_STFF01000003.1"/>
</dbReference>
<dbReference type="EMBL" id="STFF01000003">
    <property type="protein sequence ID" value="THU39489.1"/>
    <property type="molecule type" value="Genomic_DNA"/>
</dbReference>
<name>A0A4S8HXH9_9BACT</name>
<accession>A0A4S8HXH9</accession>
<dbReference type="AlphaFoldDB" id="A0A4S8HXH9"/>
<protein>
    <submittedName>
        <fullName evidence="1">Uncharacterized protein</fullName>
    </submittedName>
</protein>
<evidence type="ECO:0000313" key="1">
    <source>
        <dbReference type="EMBL" id="THU39489.1"/>
    </source>
</evidence>
<comment type="caution">
    <text evidence="1">The sequence shown here is derived from an EMBL/GenBank/DDBJ whole genome shotgun (WGS) entry which is preliminary data.</text>
</comment>
<sequence>MTRAGKHIYAFLDNHLGLYDNPQGLEFCMNLDDSVFVIHPLNPPPEPYVDFGLIYPSNPFDTFVHDFQFAGPRELKALTPAHLWTMYHEGKAEIYCTIVVKIIFYALYFRLTKNNTMIVRDDYDREHELGVVFKTPQQFLEYTQGQFLLKEG</sequence>